<keyword evidence="1" id="KW-0285">Flavoprotein</keyword>
<keyword evidence="6" id="KW-1185">Reference proteome</keyword>
<evidence type="ECO:0000256" key="1">
    <source>
        <dbReference type="ARBA" id="ARBA00022630"/>
    </source>
</evidence>
<feature type="domain" description="FAD-binding" evidence="4">
    <location>
        <begin position="57"/>
        <end position="320"/>
    </location>
</feature>
<dbReference type="EMBL" id="SWKU01000042">
    <property type="protein sequence ID" value="KAF2994241.1"/>
    <property type="molecule type" value="Genomic_DNA"/>
</dbReference>
<dbReference type="InterPro" id="IPR036188">
    <property type="entry name" value="FAD/NAD-bd_sf"/>
</dbReference>
<keyword evidence="3" id="KW-0560">Oxidoreductase</keyword>
<evidence type="ECO:0000259" key="4">
    <source>
        <dbReference type="Pfam" id="PF01494"/>
    </source>
</evidence>
<dbReference type="InterPro" id="IPR051704">
    <property type="entry name" value="FAD_aromatic-hydroxylase"/>
</dbReference>
<dbReference type="AlphaFoldDB" id="A0A9P4T4Y1"/>
<dbReference type="SUPFAM" id="SSF51905">
    <property type="entry name" value="FAD/NAD(P)-binding domain"/>
    <property type="match status" value="1"/>
</dbReference>
<keyword evidence="2" id="KW-0274">FAD</keyword>
<dbReference type="Gene3D" id="3.30.9.10">
    <property type="entry name" value="D-Amino Acid Oxidase, subunit A, domain 2"/>
    <property type="match status" value="1"/>
</dbReference>
<name>A0A9P4T4Y1_CURKU</name>
<comment type="caution">
    <text evidence="5">The sequence shown here is derived from an EMBL/GenBank/DDBJ whole genome shotgun (WGS) entry which is preliminary data.</text>
</comment>
<evidence type="ECO:0000313" key="5">
    <source>
        <dbReference type="EMBL" id="KAF2994241.1"/>
    </source>
</evidence>
<protein>
    <recommendedName>
        <fullName evidence="4">FAD-binding domain-containing protein</fullName>
    </recommendedName>
</protein>
<dbReference type="GO" id="GO:0071949">
    <property type="term" value="F:FAD binding"/>
    <property type="evidence" value="ECO:0007669"/>
    <property type="project" value="InterPro"/>
</dbReference>
<dbReference type="Pfam" id="PF01494">
    <property type="entry name" value="FAD_binding_3"/>
    <property type="match status" value="1"/>
</dbReference>
<dbReference type="PANTHER" id="PTHR46865:SF7">
    <property type="entry name" value="MONOOXYGENASE, PUTATIVE (AFU_ORTHOLOGUE AFUA_8G07040)-RELATED"/>
    <property type="match status" value="1"/>
</dbReference>
<dbReference type="Proteomes" id="UP000801428">
    <property type="component" value="Unassembled WGS sequence"/>
</dbReference>
<evidence type="ECO:0000256" key="2">
    <source>
        <dbReference type="ARBA" id="ARBA00022827"/>
    </source>
</evidence>
<evidence type="ECO:0000256" key="3">
    <source>
        <dbReference type="ARBA" id="ARBA00023002"/>
    </source>
</evidence>
<dbReference type="Gene3D" id="3.50.50.60">
    <property type="entry name" value="FAD/NAD(P)-binding domain"/>
    <property type="match status" value="1"/>
</dbReference>
<sequence length="437" mass="48909">MHAASDGLAKEHLILRRLHSQQLWVPRRTLRRTPAPPGPSLRATGQQVDLTSQGILVTRMMGIEDTVRALKCPEPGMRFVDHHGVTKAFFPVDTTGKASYSPTHELEVMRGDLVRILYELTNKAGRVDYLFNRHIQDFTQEKGPGQRKVRVTLSDGTKDEFDILIGADGIASKTRELMLGTNLPNADARRDLGVYLAYFTAPSRQGDTFDWTVCHMPGGKAIMTRRDKPENIRVYLATRAGFPALDAAKTLAEYKKALFDQFNGAQGWQVDRFMHDLQHSPEADDLYCQQMSQIRLPEGGWSKGNVVLLGDAAYCPAAIGGGVGTTAALIGAYVLAGEINKQWKKSQETGEYFNAEAAAKEYERLVRPFLKSKTEMPIWMFRLWLPESAFGVKTVQTIAGFVAAAQMSKLTKDSKRPVELKELKLEYPDYFDLNPKR</sequence>
<dbReference type="InterPro" id="IPR002938">
    <property type="entry name" value="FAD-bd"/>
</dbReference>
<dbReference type="PANTHER" id="PTHR46865">
    <property type="entry name" value="OXIDOREDUCTASE-RELATED"/>
    <property type="match status" value="1"/>
</dbReference>
<organism evidence="5 6">
    <name type="scientific">Curvularia kusanoi</name>
    <name type="common">Cochliobolus kusanoi</name>
    <dbReference type="NCBI Taxonomy" id="90978"/>
    <lineage>
        <taxon>Eukaryota</taxon>
        <taxon>Fungi</taxon>
        <taxon>Dikarya</taxon>
        <taxon>Ascomycota</taxon>
        <taxon>Pezizomycotina</taxon>
        <taxon>Dothideomycetes</taxon>
        <taxon>Pleosporomycetidae</taxon>
        <taxon>Pleosporales</taxon>
        <taxon>Pleosporineae</taxon>
        <taxon>Pleosporaceae</taxon>
        <taxon>Curvularia</taxon>
    </lineage>
</organism>
<dbReference type="OrthoDB" id="655030at2759"/>
<evidence type="ECO:0000313" key="6">
    <source>
        <dbReference type="Proteomes" id="UP000801428"/>
    </source>
</evidence>
<gene>
    <name evidence="5" type="ORF">E8E13_000485</name>
</gene>
<accession>A0A9P4T4Y1</accession>
<reference evidence="5" key="1">
    <citation type="submission" date="2019-04" db="EMBL/GenBank/DDBJ databases">
        <title>Sequencing of skin fungus with MAO and IRED activity.</title>
        <authorList>
            <person name="Marsaioli A.J."/>
            <person name="Bonatto J.M.C."/>
            <person name="Reis Junior O."/>
        </authorList>
    </citation>
    <scope>NUCLEOTIDE SEQUENCE</scope>
    <source>
        <strain evidence="5">30M1</strain>
    </source>
</reference>
<proteinExistence type="predicted"/>
<dbReference type="GO" id="GO:0016491">
    <property type="term" value="F:oxidoreductase activity"/>
    <property type="evidence" value="ECO:0007669"/>
    <property type="project" value="UniProtKB-KW"/>
</dbReference>